<organism evidence="2 3">
    <name type="scientific">Cognatiyoonia sediminum</name>
    <dbReference type="NCBI Taxonomy" id="1508389"/>
    <lineage>
        <taxon>Bacteria</taxon>
        <taxon>Pseudomonadati</taxon>
        <taxon>Pseudomonadota</taxon>
        <taxon>Alphaproteobacteria</taxon>
        <taxon>Rhodobacterales</taxon>
        <taxon>Paracoccaceae</taxon>
        <taxon>Cognatiyoonia</taxon>
    </lineage>
</organism>
<keyword evidence="1" id="KW-0732">Signal</keyword>
<keyword evidence="3" id="KW-1185">Reference proteome</keyword>
<proteinExistence type="predicted"/>
<accession>A0A1M5MGU5</accession>
<evidence type="ECO:0000256" key="1">
    <source>
        <dbReference type="SAM" id="SignalP"/>
    </source>
</evidence>
<feature type="signal peptide" evidence="1">
    <location>
        <begin position="1"/>
        <end position="16"/>
    </location>
</feature>
<evidence type="ECO:0008006" key="4">
    <source>
        <dbReference type="Google" id="ProtNLM"/>
    </source>
</evidence>
<evidence type="ECO:0000313" key="2">
    <source>
        <dbReference type="EMBL" id="SHG76456.1"/>
    </source>
</evidence>
<protein>
    <recommendedName>
        <fullName evidence="4">Lipoprotein</fullName>
    </recommendedName>
</protein>
<gene>
    <name evidence="2" type="ORF">SAMN05444003_0822</name>
</gene>
<dbReference type="RefSeq" id="WP_072900404.1">
    <property type="nucleotide sequence ID" value="NZ_FQXB01000001.1"/>
</dbReference>
<dbReference type="OrthoDB" id="7773807at2"/>
<sequence>MRPVLPMVLAASLAVAGCSQISQSWFNPLNWFGGSETVANEDGTVVLRPLVPENAGDRVIDARTLIGSVVDLSVDRTPDGAIVRATGTTTAPSQFNAELVPTSIENGVLNLAFRVQTPATATTAQREPRQITAAYLVDNQLLSQIRSIQVQGSQNSRISRR</sequence>
<name>A0A1M5MGU5_9RHOB</name>
<dbReference type="STRING" id="1508389.SAMN05444003_0822"/>
<dbReference type="PROSITE" id="PS51257">
    <property type="entry name" value="PROKAR_LIPOPROTEIN"/>
    <property type="match status" value="1"/>
</dbReference>
<dbReference type="EMBL" id="FQXB01000001">
    <property type="protein sequence ID" value="SHG76456.1"/>
    <property type="molecule type" value="Genomic_DNA"/>
</dbReference>
<dbReference type="AlphaFoldDB" id="A0A1M5MGU5"/>
<dbReference type="Proteomes" id="UP000184074">
    <property type="component" value="Unassembled WGS sequence"/>
</dbReference>
<evidence type="ECO:0000313" key="3">
    <source>
        <dbReference type="Proteomes" id="UP000184074"/>
    </source>
</evidence>
<reference evidence="2 3" key="1">
    <citation type="submission" date="2016-11" db="EMBL/GenBank/DDBJ databases">
        <authorList>
            <person name="Jaros S."/>
            <person name="Januszkiewicz K."/>
            <person name="Wedrychowicz H."/>
        </authorList>
    </citation>
    <scope>NUCLEOTIDE SEQUENCE [LARGE SCALE GENOMIC DNA]</scope>
    <source>
        <strain evidence="2 3">DSM 28715</strain>
    </source>
</reference>
<feature type="chain" id="PRO_5012093057" description="Lipoprotein" evidence="1">
    <location>
        <begin position="17"/>
        <end position="161"/>
    </location>
</feature>